<organism evidence="4 5">
    <name type="scientific">Novosphingobium mangrovi</name>
    <name type="common">ex Hu et al. 2023</name>
    <dbReference type="NCBI Taxonomy" id="2930094"/>
    <lineage>
        <taxon>Bacteria</taxon>
        <taxon>Pseudomonadati</taxon>
        <taxon>Pseudomonadota</taxon>
        <taxon>Alphaproteobacteria</taxon>
        <taxon>Sphingomonadales</taxon>
        <taxon>Sphingomonadaceae</taxon>
        <taxon>Novosphingobium</taxon>
    </lineage>
</organism>
<reference evidence="4" key="1">
    <citation type="submission" date="2022-03" db="EMBL/GenBank/DDBJ databases">
        <title>Identification of a novel bacterium isolated from mangrove sediments.</title>
        <authorList>
            <person name="Pan X."/>
        </authorList>
    </citation>
    <scope>NUCLEOTIDE SEQUENCE</scope>
    <source>
        <strain evidence="4">B2637</strain>
    </source>
</reference>
<gene>
    <name evidence="4" type="ORF">MTR65_10405</name>
</gene>
<comment type="similarity">
    <text evidence="1">Belongs to the short-chain dehydrogenases/reductases (SDR) family.</text>
</comment>
<dbReference type="PANTHER" id="PTHR42760">
    <property type="entry name" value="SHORT-CHAIN DEHYDROGENASES/REDUCTASES FAMILY MEMBER"/>
    <property type="match status" value="1"/>
</dbReference>
<dbReference type="RefSeq" id="WP_243799850.1">
    <property type="nucleotide sequence ID" value="NZ_JALHAT010000015.1"/>
</dbReference>
<dbReference type="PRINTS" id="PR00080">
    <property type="entry name" value="SDRFAMILY"/>
</dbReference>
<sequence>MKRALILNAASPEGAHAASALADHALTILDKGLPDQAAWEDFATTAETQGLRFDTIVHCPRGGTGPDGVEEEILSAWLTAKFANRICASGEPALITLLRRADGPAAIDTDAAANGIRYATWSAMLDASRRGVHLRSNRLTVSPETAPAQVVAALKMLADARASFVAGADIALEPAPDVQATTSLAGKAVLVTGATSGIGRASAIEIGRQGGFVFVGGRKPDLADETLALVREAGGDGAFIRLDVTDASAWEAAAATIRETQGALHGLVNNAGEAKNLPIEDLDEDVLRFLVHLNYGGCRRGMDALLPLLEAGHGSVVNVASVAGMRAGFGGSAYGASKAAMIGLSQSYGKAIAGPRKVRVNAIQPGLIWSEGVTDSLGEDGARQFRTMIEGKTPIGRVGTPDEVGRFVAFLVSDAAAGIHGQALPVSGGLELVHP</sequence>
<evidence type="ECO:0000256" key="2">
    <source>
        <dbReference type="ARBA" id="ARBA00023002"/>
    </source>
</evidence>
<evidence type="ECO:0000313" key="5">
    <source>
        <dbReference type="Proteomes" id="UP001162802"/>
    </source>
</evidence>
<dbReference type="CDD" id="cd05233">
    <property type="entry name" value="SDR_c"/>
    <property type="match status" value="1"/>
</dbReference>
<dbReference type="PROSITE" id="PS00061">
    <property type="entry name" value="ADH_SHORT"/>
    <property type="match status" value="1"/>
</dbReference>
<protein>
    <submittedName>
        <fullName evidence="4">SDR family oxidoreductase</fullName>
    </submittedName>
</protein>
<dbReference type="SMART" id="SM00822">
    <property type="entry name" value="PKS_KR"/>
    <property type="match status" value="1"/>
</dbReference>
<dbReference type="EMBL" id="JALHAT010000015">
    <property type="protein sequence ID" value="MCJ1961093.1"/>
    <property type="molecule type" value="Genomic_DNA"/>
</dbReference>
<keyword evidence="5" id="KW-1185">Reference proteome</keyword>
<proteinExistence type="inferred from homology"/>
<comment type="caution">
    <text evidence="4">The sequence shown here is derived from an EMBL/GenBank/DDBJ whole genome shotgun (WGS) entry which is preliminary data.</text>
</comment>
<feature type="domain" description="Ketoreductase" evidence="3">
    <location>
        <begin position="187"/>
        <end position="372"/>
    </location>
</feature>
<dbReference type="Proteomes" id="UP001162802">
    <property type="component" value="Unassembled WGS sequence"/>
</dbReference>
<dbReference type="PANTHER" id="PTHR42760:SF133">
    <property type="entry name" value="3-OXOACYL-[ACYL-CARRIER-PROTEIN] REDUCTASE"/>
    <property type="match status" value="1"/>
</dbReference>
<evidence type="ECO:0000259" key="3">
    <source>
        <dbReference type="SMART" id="SM00822"/>
    </source>
</evidence>
<accession>A0ABT0AD16</accession>
<dbReference type="InterPro" id="IPR057326">
    <property type="entry name" value="KR_dom"/>
</dbReference>
<dbReference type="Pfam" id="PF13561">
    <property type="entry name" value="adh_short_C2"/>
    <property type="match status" value="1"/>
</dbReference>
<evidence type="ECO:0000256" key="1">
    <source>
        <dbReference type="ARBA" id="ARBA00006484"/>
    </source>
</evidence>
<name>A0ABT0AD16_9SPHN</name>
<dbReference type="Gene3D" id="3.40.50.720">
    <property type="entry name" value="NAD(P)-binding Rossmann-like Domain"/>
    <property type="match status" value="1"/>
</dbReference>
<dbReference type="InterPro" id="IPR002347">
    <property type="entry name" value="SDR_fam"/>
</dbReference>
<dbReference type="PRINTS" id="PR00081">
    <property type="entry name" value="GDHRDH"/>
</dbReference>
<evidence type="ECO:0000313" key="4">
    <source>
        <dbReference type="EMBL" id="MCJ1961093.1"/>
    </source>
</evidence>
<dbReference type="InterPro" id="IPR036291">
    <property type="entry name" value="NAD(P)-bd_dom_sf"/>
</dbReference>
<dbReference type="SUPFAM" id="SSF51735">
    <property type="entry name" value="NAD(P)-binding Rossmann-fold domains"/>
    <property type="match status" value="1"/>
</dbReference>
<dbReference type="InterPro" id="IPR020904">
    <property type="entry name" value="Sc_DH/Rdtase_CS"/>
</dbReference>
<keyword evidence="2" id="KW-0560">Oxidoreductase</keyword>